<evidence type="ECO:0000256" key="7">
    <source>
        <dbReference type="ARBA" id="ARBA00023209"/>
    </source>
</evidence>
<keyword evidence="11" id="KW-1185">Reference proteome</keyword>
<organism evidence="10 11">
    <name type="scientific">Flavonifractor hominis</name>
    <dbReference type="NCBI Taxonomy" id="3133178"/>
    <lineage>
        <taxon>Bacteria</taxon>
        <taxon>Bacillati</taxon>
        <taxon>Bacillota</taxon>
        <taxon>Clostridia</taxon>
        <taxon>Eubacteriales</taxon>
        <taxon>Oscillospiraceae</taxon>
        <taxon>Flavonifractor</taxon>
    </lineage>
</organism>
<dbReference type="InterPro" id="IPR001206">
    <property type="entry name" value="Diacylglycerol_kinase_cat_dom"/>
</dbReference>
<name>A0ABV1EMT4_9FIRM</name>
<dbReference type="InterPro" id="IPR045540">
    <property type="entry name" value="YegS/DAGK_C"/>
</dbReference>
<gene>
    <name evidence="10" type="ORF">WMO45_05125</name>
</gene>
<evidence type="ECO:0000313" key="10">
    <source>
        <dbReference type="EMBL" id="MEQ2455897.1"/>
    </source>
</evidence>
<proteinExistence type="inferred from homology"/>
<dbReference type="PANTHER" id="PTHR12358:SF54">
    <property type="entry name" value="SPHINGOSINE KINASE RELATED PROTEIN"/>
    <property type="match status" value="1"/>
</dbReference>
<dbReference type="InterPro" id="IPR017438">
    <property type="entry name" value="ATP-NAD_kinase_N"/>
</dbReference>
<evidence type="ECO:0000313" key="11">
    <source>
        <dbReference type="Proteomes" id="UP001440599"/>
    </source>
</evidence>
<evidence type="ECO:0000259" key="9">
    <source>
        <dbReference type="PROSITE" id="PS50146"/>
    </source>
</evidence>
<evidence type="ECO:0000256" key="4">
    <source>
        <dbReference type="ARBA" id="ARBA00022741"/>
    </source>
</evidence>
<dbReference type="Pfam" id="PF19279">
    <property type="entry name" value="YegS_C"/>
    <property type="match status" value="1"/>
</dbReference>
<dbReference type="PROSITE" id="PS50146">
    <property type="entry name" value="DAGK"/>
    <property type="match status" value="1"/>
</dbReference>
<dbReference type="EMBL" id="JBBMFT010000002">
    <property type="protein sequence ID" value="MEQ2455897.1"/>
    <property type="molecule type" value="Genomic_DNA"/>
</dbReference>
<keyword evidence="5 10" id="KW-0418">Kinase</keyword>
<dbReference type="PANTHER" id="PTHR12358">
    <property type="entry name" value="SPHINGOSINE KINASE"/>
    <property type="match status" value="1"/>
</dbReference>
<dbReference type="InterPro" id="IPR016064">
    <property type="entry name" value="NAD/diacylglycerol_kinase_sf"/>
</dbReference>
<dbReference type="GO" id="GO:0016301">
    <property type="term" value="F:kinase activity"/>
    <property type="evidence" value="ECO:0007669"/>
    <property type="project" value="UniProtKB-KW"/>
</dbReference>
<keyword evidence="4" id="KW-0547">Nucleotide-binding</keyword>
<dbReference type="Pfam" id="PF00781">
    <property type="entry name" value="DAGK_cat"/>
    <property type="match status" value="1"/>
</dbReference>
<dbReference type="Gene3D" id="3.40.50.10330">
    <property type="entry name" value="Probable inorganic polyphosphate/atp-NAD kinase, domain 1"/>
    <property type="match status" value="1"/>
</dbReference>
<feature type="domain" description="DAGKc" evidence="9">
    <location>
        <begin position="1"/>
        <end position="131"/>
    </location>
</feature>
<evidence type="ECO:0000256" key="2">
    <source>
        <dbReference type="ARBA" id="ARBA00005983"/>
    </source>
</evidence>
<keyword evidence="6" id="KW-0067">ATP-binding</keyword>
<keyword evidence="7" id="KW-0443">Lipid metabolism</keyword>
<keyword evidence="7" id="KW-0444">Lipid biosynthesis</keyword>
<dbReference type="Gene3D" id="2.60.200.40">
    <property type="match status" value="1"/>
</dbReference>
<evidence type="ECO:0000256" key="1">
    <source>
        <dbReference type="ARBA" id="ARBA00001946"/>
    </source>
</evidence>
<evidence type="ECO:0000256" key="3">
    <source>
        <dbReference type="ARBA" id="ARBA00022679"/>
    </source>
</evidence>
<accession>A0ABV1EMT4</accession>
<evidence type="ECO:0000256" key="6">
    <source>
        <dbReference type="ARBA" id="ARBA00022840"/>
    </source>
</evidence>
<dbReference type="SUPFAM" id="SSF111331">
    <property type="entry name" value="NAD kinase/diacylglycerol kinase-like"/>
    <property type="match status" value="1"/>
</dbReference>
<keyword evidence="3" id="KW-0808">Transferase</keyword>
<dbReference type="InterPro" id="IPR050187">
    <property type="entry name" value="Lipid_Phosphate_FormReg"/>
</dbReference>
<protein>
    <submittedName>
        <fullName evidence="10">Diacylglycerol kinase family protein</fullName>
    </submittedName>
</protein>
<evidence type="ECO:0000256" key="8">
    <source>
        <dbReference type="ARBA" id="ARBA00023264"/>
    </source>
</evidence>
<keyword evidence="7" id="KW-0594">Phospholipid biosynthesis</keyword>
<dbReference type="Proteomes" id="UP001440599">
    <property type="component" value="Unassembled WGS sequence"/>
</dbReference>
<comment type="cofactor">
    <cofactor evidence="1">
        <name>Mg(2+)</name>
        <dbReference type="ChEBI" id="CHEBI:18420"/>
    </cofactor>
</comment>
<comment type="caution">
    <text evidence="10">The sequence shown here is derived from an EMBL/GenBank/DDBJ whole genome shotgun (WGS) entry which is preliminary data.</text>
</comment>
<comment type="similarity">
    <text evidence="2">Belongs to the diacylglycerol/lipid kinase family.</text>
</comment>
<dbReference type="RefSeq" id="WP_349139495.1">
    <property type="nucleotide sequence ID" value="NZ_JBBMFT010000002.1"/>
</dbReference>
<keyword evidence="8" id="KW-1208">Phospholipid metabolism</keyword>
<reference evidence="10 11" key="1">
    <citation type="submission" date="2024-03" db="EMBL/GenBank/DDBJ databases">
        <title>Human intestinal bacterial collection.</title>
        <authorList>
            <person name="Pauvert C."/>
            <person name="Hitch T.C.A."/>
            <person name="Clavel T."/>
        </authorList>
    </citation>
    <scope>NUCLEOTIDE SEQUENCE [LARGE SCALE GENOMIC DNA]</scope>
    <source>
        <strain evidence="10 11">CLA-AP-H34</strain>
    </source>
</reference>
<evidence type="ECO:0000256" key="5">
    <source>
        <dbReference type="ARBA" id="ARBA00022777"/>
    </source>
</evidence>
<sequence length="324" mass="35162">MKHLFLMNPHAGKYDRTQEMREKIQTAMQGRDEEWQAAVTQYPGHAAELARTAAETGEAVRIYACGGDGTLNEAVAGAAGYDNAAVTHYPMGSGNDFLRMFGPDACRFYDLSALLDAPQAPLDLIECNGRLALNVCSVGFDARIGLGAADFKKLPLVSGTMAYKLSALRTIVQGIHLPYRVEIDGEVLPGEEFTLLCACNGRYYGGGFNPSPDAMPDDGLLNFVVIPAVSRMTVASLIGKYAKGGAGEIDGVILRQGREMHITCDRVSAINLDGEELLDSELSICVSAKKLNFFFPTGTHWDPGRRVQNAKKRKNERNSAFAVY</sequence>